<keyword evidence="1" id="KW-0614">Plasmid</keyword>
<sequence>MATTIAVYHWFIMFVERIECVIEHRIHQRRVRACSYRPAYNLAIKAVDNRRQIDFSSRKLELRNIGQPLLIWPAGTKIPGE</sequence>
<name>A0A679FDL7_KLEPN</name>
<protein>
    <submittedName>
        <fullName evidence="1">Uncharacterized protein</fullName>
    </submittedName>
</protein>
<organism evidence="1">
    <name type="scientific">Klebsiella pneumoniae</name>
    <dbReference type="NCBI Taxonomy" id="573"/>
    <lineage>
        <taxon>Bacteria</taxon>
        <taxon>Pseudomonadati</taxon>
        <taxon>Pseudomonadota</taxon>
        <taxon>Gammaproteobacteria</taxon>
        <taxon>Enterobacterales</taxon>
        <taxon>Enterobacteriaceae</taxon>
        <taxon>Klebsiella/Raoultella group</taxon>
        <taxon>Klebsiella</taxon>
        <taxon>Klebsiella pneumoniae complex</taxon>
    </lineage>
</organism>
<proteinExistence type="predicted"/>
<evidence type="ECO:0000313" key="1">
    <source>
        <dbReference type="EMBL" id="BBU78351.1"/>
    </source>
</evidence>
<dbReference type="EMBL" id="AP022358">
    <property type="protein sequence ID" value="BBU78351.1"/>
    <property type="molecule type" value="Genomic_DNA"/>
</dbReference>
<reference evidence="1" key="1">
    <citation type="submission" date="2020-01" db="EMBL/GenBank/DDBJ databases">
        <title>Dynamics of blaIMP-6 dissemination in carbapenem resistant Enterobacteriacea isolated from regional surveillance in Osaka, Japan.</title>
        <authorList>
            <person name="Abe R."/>
            <person name="Akeda Y."/>
            <person name="Sugawara Y."/>
            <person name="Yamamoto N."/>
            <person name="Tomono K."/>
            <person name="Takeuchi D."/>
            <person name="Kawahara R."/>
            <person name="Hamada S."/>
        </authorList>
    </citation>
    <scope>NUCLEOTIDE SEQUENCE</scope>
    <source>
        <strain evidence="1">E278</strain>
        <plasmid evidence="1">pE278_IMP6</plasmid>
    </source>
</reference>
<geneLocation type="plasmid" evidence="1">
    <name>pE278_IMP6</name>
</geneLocation>
<gene>
    <name evidence="1" type="ORF">EIMP278_1180</name>
</gene>
<accession>A0A679FDL7</accession>
<dbReference type="AlphaFoldDB" id="A0A679FDL7"/>